<comment type="caution">
    <text evidence="3">The sequence shown here is derived from an EMBL/GenBank/DDBJ whole genome shotgun (WGS) entry which is preliminary data.</text>
</comment>
<accession>A0A0B0HCF2</accession>
<evidence type="ECO:0000313" key="4">
    <source>
        <dbReference type="EMBL" id="OOY35578.1"/>
    </source>
</evidence>
<dbReference type="PANTHER" id="PTHR48079:SF6">
    <property type="entry name" value="NAD(P)-BINDING DOMAIN-CONTAINING PROTEIN-RELATED"/>
    <property type="match status" value="1"/>
</dbReference>
<dbReference type="eggNOG" id="COG0451">
    <property type="taxonomic scope" value="Bacteria"/>
</dbReference>
<dbReference type="GO" id="GO:0004029">
    <property type="term" value="F:aldehyde dehydrogenase (NAD+) activity"/>
    <property type="evidence" value="ECO:0007669"/>
    <property type="project" value="TreeGrafter"/>
</dbReference>
<dbReference type="Proteomes" id="UP000030856">
    <property type="component" value="Unassembled WGS sequence"/>
</dbReference>
<dbReference type="InterPro" id="IPR036291">
    <property type="entry name" value="NAD(P)-bd_dom_sf"/>
</dbReference>
<dbReference type="Gene3D" id="3.40.50.720">
    <property type="entry name" value="NAD(P)-binding Rossmann-like Domain"/>
    <property type="match status" value="1"/>
</dbReference>
<proteinExistence type="predicted"/>
<dbReference type="EMBL" id="MPNX01000004">
    <property type="protein sequence ID" value="OOY35578.1"/>
    <property type="molecule type" value="Genomic_DNA"/>
</dbReference>
<dbReference type="OrthoDB" id="9808276at2"/>
<reference evidence="3 5" key="1">
    <citation type="journal article" date="2014" name="BMC Genomics">
        <title>The genome of the intracellular bacterium of the coastal bivalve, Solemya velum: a blueprint for thriving in and out of symbiosis.</title>
        <authorList>
            <person name="Dmytrenko O."/>
            <person name="Russell S.L."/>
            <person name="Loo W.T."/>
            <person name="Fontanez K.M."/>
            <person name="Liao L."/>
            <person name="Roeselers G."/>
            <person name="Sharma R."/>
            <person name="Stewart F.J."/>
            <person name="Newton I.L."/>
            <person name="Woyke T."/>
            <person name="Wu D."/>
            <person name="Lang J.M."/>
            <person name="Eisen J.A."/>
            <person name="Cavanaugh C.M."/>
        </authorList>
    </citation>
    <scope>NUCLEOTIDE SEQUENCE [LARGE SCALE GENOMIC DNA]</scope>
    <source>
        <strain evidence="3 5">WH</strain>
    </source>
</reference>
<keyword evidence="5" id="KW-1185">Reference proteome</keyword>
<evidence type="ECO:0000259" key="1">
    <source>
        <dbReference type="Pfam" id="PF01370"/>
    </source>
</evidence>
<reference evidence="4 6" key="2">
    <citation type="submission" date="2016-11" db="EMBL/GenBank/DDBJ databases">
        <title>Mixed transmission modes and dynamic genome evolution in an obligate animal-bacterial symbiosis.</title>
        <authorList>
            <person name="Russell S.L."/>
            <person name="Corbett-Detig R.B."/>
            <person name="Cavanaugh C.M."/>
        </authorList>
    </citation>
    <scope>NUCLEOTIDE SEQUENCE [LARGE SCALE GENOMIC DNA]</scope>
    <source>
        <strain evidence="4">MA-KB16</strain>
    </source>
</reference>
<evidence type="ECO:0000313" key="3">
    <source>
        <dbReference type="EMBL" id="KHF26332.1"/>
    </source>
</evidence>
<dbReference type="PATRIC" id="fig|2340.3.peg.842"/>
<dbReference type="EMBL" id="JRAA01000001">
    <property type="protein sequence ID" value="KHF26332.1"/>
    <property type="molecule type" value="Genomic_DNA"/>
</dbReference>
<dbReference type="SUPFAM" id="SSF51735">
    <property type="entry name" value="NAD(P)-binding Rossmann-fold domains"/>
    <property type="match status" value="1"/>
</dbReference>
<dbReference type="Proteomes" id="UP000190962">
    <property type="component" value="Unassembled WGS sequence"/>
</dbReference>
<evidence type="ECO:0000259" key="2">
    <source>
        <dbReference type="Pfam" id="PF02558"/>
    </source>
</evidence>
<organism evidence="3 5">
    <name type="scientific">Solemya velum gill symbiont</name>
    <dbReference type="NCBI Taxonomy" id="2340"/>
    <lineage>
        <taxon>Bacteria</taxon>
        <taxon>Pseudomonadati</taxon>
        <taxon>Pseudomonadota</taxon>
        <taxon>Gammaproteobacteria</taxon>
        <taxon>sulfur-oxidizing symbionts</taxon>
    </lineage>
</organism>
<dbReference type="RefSeq" id="WP_043116084.1">
    <property type="nucleotide sequence ID" value="NZ_JRAA01000001.1"/>
</dbReference>
<dbReference type="AlphaFoldDB" id="A0A0B0HCF2"/>
<feature type="domain" description="Ketopantoate reductase N-terminal" evidence="2">
    <location>
        <begin position="5"/>
        <end position="46"/>
    </location>
</feature>
<dbReference type="InterPro" id="IPR013332">
    <property type="entry name" value="KPR_N"/>
</dbReference>
<protein>
    <submittedName>
        <fullName evidence="3">Nucleoside-diphosphate-sugar epimerase</fullName>
    </submittedName>
</protein>
<feature type="domain" description="NAD-dependent epimerase/dehydratase" evidence="1">
    <location>
        <begin position="92"/>
        <end position="208"/>
    </location>
</feature>
<dbReference type="InterPro" id="IPR001509">
    <property type="entry name" value="Epimerase_deHydtase"/>
</dbReference>
<dbReference type="Pfam" id="PF02558">
    <property type="entry name" value="ApbA"/>
    <property type="match status" value="1"/>
</dbReference>
<dbReference type="CDD" id="cd05266">
    <property type="entry name" value="SDR_a4"/>
    <property type="match status" value="1"/>
</dbReference>
<dbReference type="Pfam" id="PF01370">
    <property type="entry name" value="Epimerase"/>
    <property type="match status" value="1"/>
</dbReference>
<name>A0A0B0HCF2_SOVGS</name>
<dbReference type="GeneID" id="86991999"/>
<dbReference type="InterPro" id="IPR051783">
    <property type="entry name" value="NAD(P)-dependent_oxidoreduct"/>
</dbReference>
<sequence length="292" mass="31770">MTATLIVGCGDLGRRIAAKLLRQGASVTGLVRSDKSAQQLAHEGVTPCIADLDTAIAPINIDAKHLLYLAPPPPQGSVDTRMQHFLDAVSGTPKSLIYLSTTGVYGDCHGAWIDETATVAPKAERAKRRLDAEQQIRQKATREGWPHIIIRVAGIYGPNRLPLQRLESQEPLLCADQAPFTNRIHVDDLASIILALGEKGRNGEIYNVTDGQPGNMTDYFMRVADFAGLPHPPTISMAEAQGVLSKGLLSYLKESRRLSNAKLMADLELELEYPTLDDGLAAIFNRSPEDLQ</sequence>
<evidence type="ECO:0000313" key="5">
    <source>
        <dbReference type="Proteomes" id="UP000030856"/>
    </source>
</evidence>
<dbReference type="STRING" id="2340.JV46_22100"/>
<gene>
    <name evidence="4" type="ORF">BOV88_04895</name>
    <name evidence="3" type="ORF">JV46_22100</name>
</gene>
<evidence type="ECO:0000313" key="6">
    <source>
        <dbReference type="Proteomes" id="UP000190962"/>
    </source>
</evidence>
<dbReference type="PANTHER" id="PTHR48079">
    <property type="entry name" value="PROTEIN YEEZ"/>
    <property type="match status" value="1"/>
</dbReference>
<dbReference type="GO" id="GO:0005737">
    <property type="term" value="C:cytoplasm"/>
    <property type="evidence" value="ECO:0007669"/>
    <property type="project" value="TreeGrafter"/>
</dbReference>